<dbReference type="OrthoDB" id="1470350at2759"/>
<dbReference type="SUPFAM" id="SSF63380">
    <property type="entry name" value="Riboflavin synthase domain-like"/>
    <property type="match status" value="1"/>
</dbReference>
<dbReference type="GO" id="GO:0010181">
    <property type="term" value="F:FMN binding"/>
    <property type="evidence" value="ECO:0007669"/>
    <property type="project" value="InterPro"/>
</dbReference>
<dbReference type="SUPFAM" id="SSF52343">
    <property type="entry name" value="Ferredoxin reductase-like, C-terminal NADP-linked domain"/>
    <property type="match status" value="1"/>
</dbReference>
<feature type="domain" description="Flavodoxin-like" evidence="14">
    <location>
        <begin position="582"/>
        <end position="732"/>
    </location>
</feature>
<evidence type="ECO:0000256" key="13">
    <source>
        <dbReference type="ARBA" id="ARBA00049342"/>
    </source>
</evidence>
<keyword evidence="7" id="KW-0479">Metal-binding</keyword>
<dbReference type="PANTHER" id="PTHR19384:SF17">
    <property type="entry name" value="NADPH--CYTOCHROME P450 REDUCTASE"/>
    <property type="match status" value="1"/>
</dbReference>
<dbReference type="Gene3D" id="2.40.30.10">
    <property type="entry name" value="Translation factors"/>
    <property type="match status" value="1"/>
</dbReference>
<name>A0A1X2GTF3_9FUNG</name>
<dbReference type="InterPro" id="IPR017938">
    <property type="entry name" value="Riboflavin_synthase-like_b-brl"/>
</dbReference>
<evidence type="ECO:0000256" key="2">
    <source>
        <dbReference type="ARBA" id="ARBA00001974"/>
    </source>
</evidence>
<evidence type="ECO:0000256" key="6">
    <source>
        <dbReference type="ARBA" id="ARBA00022643"/>
    </source>
</evidence>
<dbReference type="PRINTS" id="PR00369">
    <property type="entry name" value="FLAVODOXIN"/>
</dbReference>
<evidence type="ECO:0000256" key="10">
    <source>
        <dbReference type="ARBA" id="ARBA00023002"/>
    </source>
</evidence>
<comment type="caution">
    <text evidence="16">The sequence shown here is derived from an EMBL/GenBank/DDBJ whole genome shotgun (WGS) entry which is preliminary data.</text>
</comment>
<dbReference type="GO" id="GO:0005506">
    <property type="term" value="F:iron ion binding"/>
    <property type="evidence" value="ECO:0007669"/>
    <property type="project" value="InterPro"/>
</dbReference>
<keyword evidence="8" id="KW-0274">FAD</keyword>
<comment type="catalytic activity">
    <reaction evidence="13">
        <text>2 oxidized [cytochrome P450] + NADPH = 2 reduced [cytochrome P450] + NADP(+) + H(+)</text>
        <dbReference type="Rhea" id="RHEA:24040"/>
        <dbReference type="Rhea" id="RHEA-COMP:14627"/>
        <dbReference type="Rhea" id="RHEA-COMP:14628"/>
        <dbReference type="ChEBI" id="CHEBI:15378"/>
        <dbReference type="ChEBI" id="CHEBI:55376"/>
        <dbReference type="ChEBI" id="CHEBI:57783"/>
        <dbReference type="ChEBI" id="CHEBI:58349"/>
        <dbReference type="ChEBI" id="CHEBI:60344"/>
        <dbReference type="EC" id="1.6.2.4"/>
    </reaction>
</comment>
<dbReference type="InterPro" id="IPR017927">
    <property type="entry name" value="FAD-bd_FR_type"/>
</dbReference>
<dbReference type="AlphaFoldDB" id="A0A1X2GTF3"/>
<feature type="domain" description="FAD-binding FR-type" evidence="15">
    <location>
        <begin position="784"/>
        <end position="1041"/>
    </location>
</feature>
<evidence type="ECO:0000256" key="3">
    <source>
        <dbReference type="ARBA" id="ARBA00010018"/>
    </source>
</evidence>
<evidence type="ECO:0000256" key="1">
    <source>
        <dbReference type="ARBA" id="ARBA00001917"/>
    </source>
</evidence>
<dbReference type="Proteomes" id="UP000242146">
    <property type="component" value="Unassembled WGS sequence"/>
</dbReference>
<sequence>MQNLIVCLKGSSESTGKTIEFNDNASLDTVRQLAAVALHILVNDPQNLLLYNSLNRLLGGLEDLKKEQIVFVDLPCHLRTGIPGPRKLPLVGNLYDLLPNLDVGWMKQFETYGPLVDMTVVGTRTIGTNDTDIADQFLKENEYFTKKIAPTSLREVQKFAGDGLFTSDTDSKHWALAHKLLMPAFSPRAIKDYQGEMGEITMQAISIFDQFKPGEEIDILDWTTKITFETIGRIGFGYEFGLLDSKDSPQDPLIEAMGTLLHLTLARTKQMEFMQHFPTANNRKFDECVQLMHKKVLDVVIERKSGPDAKDAKKDLLGYMLNACDENGEYMSDENIRDQVVTFMIAGHDTTANTLAWFFYELARNPDVQAKVLQEIANVGITHDKLPTTEQVNGLKYMMQVIKETLRMYPPVRKLNKFCRQDCILPYGFKIPGGTAVAINVYSLHHNEKVYPSSFTFDPDRFDPDEEQKRPASAWLPFSTGPRACIGRPFALQEAKTVASMILHKFDLRYDGPAIEFDATSSTTKPLNLVMSVHDRTNFPEPTADTSLPKTDKTKKLAAAMPHPHLDPATMDADKQARLPTITFLYGTQTGTAQDFANQLFNQAKEFGFTARFMEMDKWDGYKGSKYSAPGKQEMIVVCTATYNGLPPDSAEKFSKFLDVKLCEPGHEKYFEGLLYAVFGVGNKNWHTYQKFPTKVDDTLEQMGATRVFTRGEGDADEDMDYDFNVWSSRFWMSILGAYGLVASADKSVVPVEATSKTISNVKVNYFSPSDLQYQEGANNNNLSKYGKAYVQVNRELQQKDSGRSTRHIELDIRNLTPVVNAKDGQPFITGDHLEVFPQNSQTLAEAIGLNFGWVLDSVFEVEEESKRNVSSRTLAAVIEGPCTIRNALTYYADLTGPPSRLFLRAFAQQLRKATDDVTVDAVVKQFTPDVDANDPYPAFIKAHRTMLDVQAAFPQVKDFDFGQFLASVTAIQPRRYSISSSPLVNSEACTLTVGVVDDVANGKHYPGLSSSYLSQCLTSNSGSAMVRALFKSAKSSFSLPTDPEVPIIMIAAGTGVSPFRGFMEERAVLKRQGKNVGDNVLFFGCRRQDQDFIYKEEWTKYKVQGVLTSLHVAFSREVPPSPSKYVQHQILLQANQVWTMMNPRDTSIKPAVVYICGAGSMSRDVRKAFLNMTKSFGAADSDESAEIFFQQWVDDGRYNEDVWG</sequence>
<dbReference type="Gene3D" id="1.10.630.10">
    <property type="entry name" value="Cytochrome P450"/>
    <property type="match status" value="1"/>
</dbReference>
<keyword evidence="4" id="KW-0813">Transport</keyword>
<dbReference type="InterPro" id="IPR001433">
    <property type="entry name" value="OxRdtase_FAD/NAD-bd"/>
</dbReference>
<dbReference type="GO" id="GO:0003958">
    <property type="term" value="F:NADPH-hemoprotein reductase activity"/>
    <property type="evidence" value="ECO:0007669"/>
    <property type="project" value="UniProtKB-EC"/>
</dbReference>
<organism evidence="16 17">
    <name type="scientific">Hesseltinella vesiculosa</name>
    <dbReference type="NCBI Taxonomy" id="101127"/>
    <lineage>
        <taxon>Eukaryota</taxon>
        <taxon>Fungi</taxon>
        <taxon>Fungi incertae sedis</taxon>
        <taxon>Mucoromycota</taxon>
        <taxon>Mucoromycotina</taxon>
        <taxon>Mucoromycetes</taxon>
        <taxon>Mucorales</taxon>
        <taxon>Cunninghamellaceae</taxon>
        <taxon>Hesseltinella</taxon>
    </lineage>
</organism>
<dbReference type="PRINTS" id="PR00371">
    <property type="entry name" value="FPNCR"/>
</dbReference>
<keyword evidence="17" id="KW-1185">Reference proteome</keyword>
<evidence type="ECO:0000256" key="11">
    <source>
        <dbReference type="ARBA" id="ARBA00023004"/>
    </source>
</evidence>
<gene>
    <name evidence="16" type="ORF">DM01DRAFT_322012</name>
</gene>
<dbReference type="SUPFAM" id="SSF48264">
    <property type="entry name" value="Cytochrome P450"/>
    <property type="match status" value="1"/>
</dbReference>
<dbReference type="GO" id="GO:0020037">
    <property type="term" value="F:heme binding"/>
    <property type="evidence" value="ECO:0007669"/>
    <property type="project" value="InterPro"/>
</dbReference>
<reference evidence="16 17" key="1">
    <citation type="submission" date="2016-07" db="EMBL/GenBank/DDBJ databases">
        <title>Pervasive Adenine N6-methylation of Active Genes in Fungi.</title>
        <authorList>
            <consortium name="DOE Joint Genome Institute"/>
            <person name="Mondo S.J."/>
            <person name="Dannebaum R.O."/>
            <person name="Kuo R.C."/>
            <person name="Labutti K."/>
            <person name="Haridas S."/>
            <person name="Kuo A."/>
            <person name="Salamov A."/>
            <person name="Ahrendt S.R."/>
            <person name="Lipzen A."/>
            <person name="Sullivan W."/>
            <person name="Andreopoulos W.B."/>
            <person name="Clum A."/>
            <person name="Lindquist E."/>
            <person name="Daum C."/>
            <person name="Ramamoorthy G.K."/>
            <person name="Gryganskyi A."/>
            <person name="Culley D."/>
            <person name="Magnuson J.K."/>
            <person name="James T.Y."/>
            <person name="O'Malley M.A."/>
            <person name="Stajich J.E."/>
            <person name="Spatafora J.W."/>
            <person name="Visel A."/>
            <person name="Grigoriev I.V."/>
        </authorList>
    </citation>
    <scope>NUCLEOTIDE SEQUENCE [LARGE SCALE GENOMIC DNA]</scope>
    <source>
        <strain evidence="16 17">NRRL 3301</strain>
    </source>
</reference>
<comment type="cofactor">
    <cofactor evidence="2">
        <name>FAD</name>
        <dbReference type="ChEBI" id="CHEBI:57692"/>
    </cofactor>
</comment>
<evidence type="ECO:0000259" key="14">
    <source>
        <dbReference type="PROSITE" id="PS50902"/>
    </source>
</evidence>
<dbReference type="FunFam" id="3.40.50.80:FF:000001">
    <property type="entry name" value="NADPH--cytochrome P450 reductase 1"/>
    <property type="match status" value="1"/>
</dbReference>
<keyword evidence="9" id="KW-0521">NADP</keyword>
<evidence type="ECO:0000256" key="7">
    <source>
        <dbReference type="ARBA" id="ARBA00022723"/>
    </source>
</evidence>
<evidence type="ECO:0000256" key="9">
    <source>
        <dbReference type="ARBA" id="ARBA00022857"/>
    </source>
</evidence>
<dbReference type="InterPro" id="IPR001094">
    <property type="entry name" value="Flavdoxin-like"/>
</dbReference>
<evidence type="ECO:0000256" key="12">
    <source>
        <dbReference type="ARBA" id="ARBA00023797"/>
    </source>
</evidence>
<evidence type="ECO:0000313" key="17">
    <source>
        <dbReference type="Proteomes" id="UP000242146"/>
    </source>
</evidence>
<evidence type="ECO:0000256" key="8">
    <source>
        <dbReference type="ARBA" id="ARBA00022827"/>
    </source>
</evidence>
<dbReference type="STRING" id="101127.A0A1X2GTF3"/>
<dbReference type="GO" id="GO:0016705">
    <property type="term" value="F:oxidoreductase activity, acting on paired donors, with incorporation or reduction of molecular oxygen"/>
    <property type="evidence" value="ECO:0007669"/>
    <property type="project" value="InterPro"/>
</dbReference>
<dbReference type="Pfam" id="PF00258">
    <property type="entry name" value="Flavodoxin_1"/>
    <property type="match status" value="1"/>
</dbReference>
<dbReference type="InterPro" id="IPR029039">
    <property type="entry name" value="Flavoprotein-like_sf"/>
</dbReference>
<dbReference type="Gene3D" id="3.40.50.360">
    <property type="match status" value="1"/>
</dbReference>
<dbReference type="InterPro" id="IPR008254">
    <property type="entry name" value="Flavodoxin/NO_synth"/>
</dbReference>
<keyword evidence="5" id="KW-0285">Flavoprotein</keyword>
<dbReference type="InterPro" id="IPR003097">
    <property type="entry name" value="CysJ-like_FAD-binding"/>
</dbReference>
<comment type="similarity">
    <text evidence="3">In the N-terminal section; belongs to the cytochrome P450 family.</text>
</comment>
<dbReference type="InterPro" id="IPR001128">
    <property type="entry name" value="Cyt_P450"/>
</dbReference>
<evidence type="ECO:0000256" key="4">
    <source>
        <dbReference type="ARBA" id="ARBA00022448"/>
    </source>
</evidence>
<dbReference type="SUPFAM" id="SSF52218">
    <property type="entry name" value="Flavoproteins"/>
    <property type="match status" value="1"/>
</dbReference>
<dbReference type="InterPro" id="IPR001709">
    <property type="entry name" value="Flavoprot_Pyr_Nucl_cyt_Rdtase"/>
</dbReference>
<protein>
    <recommendedName>
        <fullName evidence="12">NADPH--hemoprotein reductase</fullName>
        <ecNumber evidence="12">1.6.2.4</ecNumber>
    </recommendedName>
</protein>
<dbReference type="Pfam" id="PF00667">
    <property type="entry name" value="FAD_binding_1"/>
    <property type="match status" value="1"/>
</dbReference>
<evidence type="ECO:0000256" key="5">
    <source>
        <dbReference type="ARBA" id="ARBA00022630"/>
    </source>
</evidence>
<keyword evidence="10" id="KW-0560">Oxidoreductase</keyword>
<dbReference type="Pfam" id="PF00175">
    <property type="entry name" value="NAD_binding_1"/>
    <property type="match status" value="1"/>
</dbReference>
<dbReference type="Gene3D" id="1.20.990.10">
    <property type="entry name" value="NADPH-cytochrome p450 Reductase, Chain A, domain 3"/>
    <property type="match status" value="1"/>
</dbReference>
<dbReference type="PROSITE" id="PS51384">
    <property type="entry name" value="FAD_FR"/>
    <property type="match status" value="1"/>
</dbReference>
<accession>A0A1X2GTF3</accession>
<dbReference type="PROSITE" id="PS00086">
    <property type="entry name" value="CYTOCHROME_P450"/>
    <property type="match status" value="1"/>
</dbReference>
<keyword evidence="6" id="KW-0288">FMN</keyword>
<dbReference type="GO" id="GO:0050660">
    <property type="term" value="F:flavin adenine dinucleotide binding"/>
    <property type="evidence" value="ECO:0007669"/>
    <property type="project" value="TreeGrafter"/>
</dbReference>
<dbReference type="EC" id="1.6.2.4" evidence="12"/>
<proteinExistence type="inferred from homology"/>
<dbReference type="GO" id="GO:0004497">
    <property type="term" value="F:monooxygenase activity"/>
    <property type="evidence" value="ECO:0007669"/>
    <property type="project" value="InterPro"/>
</dbReference>
<dbReference type="InterPro" id="IPR023173">
    <property type="entry name" value="NADPH_Cyt_P450_Rdtase_alpha"/>
</dbReference>
<dbReference type="PROSITE" id="PS50902">
    <property type="entry name" value="FLAVODOXIN_LIKE"/>
    <property type="match status" value="1"/>
</dbReference>
<dbReference type="InterPro" id="IPR017972">
    <property type="entry name" value="Cyt_P450_CS"/>
</dbReference>
<dbReference type="GO" id="GO:0005829">
    <property type="term" value="C:cytosol"/>
    <property type="evidence" value="ECO:0007669"/>
    <property type="project" value="TreeGrafter"/>
</dbReference>
<keyword evidence="11" id="KW-0408">Iron</keyword>
<evidence type="ECO:0000313" key="16">
    <source>
        <dbReference type="EMBL" id="ORX61290.1"/>
    </source>
</evidence>
<dbReference type="InterPro" id="IPR036396">
    <property type="entry name" value="Cyt_P450_sf"/>
</dbReference>
<dbReference type="Gene3D" id="3.40.50.80">
    <property type="entry name" value="Nucleotide-binding domain of ferredoxin-NADP reductase (FNR) module"/>
    <property type="match status" value="1"/>
</dbReference>
<dbReference type="PANTHER" id="PTHR19384">
    <property type="entry name" value="NITRIC OXIDE SYNTHASE-RELATED"/>
    <property type="match status" value="1"/>
</dbReference>
<dbReference type="EMBL" id="MCGT01000003">
    <property type="protein sequence ID" value="ORX61290.1"/>
    <property type="molecule type" value="Genomic_DNA"/>
</dbReference>
<dbReference type="Pfam" id="PF00067">
    <property type="entry name" value="p450"/>
    <property type="match status" value="1"/>
</dbReference>
<dbReference type="InterPro" id="IPR039261">
    <property type="entry name" value="FNR_nucleotide-bd"/>
</dbReference>
<evidence type="ECO:0000259" key="15">
    <source>
        <dbReference type="PROSITE" id="PS51384"/>
    </source>
</evidence>
<comment type="cofactor">
    <cofactor evidence="1">
        <name>FMN</name>
        <dbReference type="ChEBI" id="CHEBI:58210"/>
    </cofactor>
</comment>